<dbReference type="GO" id="GO:0016787">
    <property type="term" value="F:hydrolase activity"/>
    <property type="evidence" value="ECO:0007669"/>
    <property type="project" value="UniProtKB-KW"/>
</dbReference>
<dbReference type="RefSeq" id="WP_248650400.1">
    <property type="nucleotide sequence ID" value="NZ_CP096659.1"/>
</dbReference>
<keyword evidence="2" id="KW-0378">Hydrolase</keyword>
<dbReference type="EMBL" id="CP096659">
    <property type="protein sequence ID" value="UPV74354.1"/>
    <property type="molecule type" value="Genomic_DNA"/>
</dbReference>
<dbReference type="KEGG" id="halx:M0R89_17695"/>
<keyword evidence="1" id="KW-0812">Transmembrane</keyword>
<dbReference type="GeneID" id="72187072"/>
<dbReference type="Proteomes" id="UP000830729">
    <property type="component" value="Chromosome"/>
</dbReference>
<dbReference type="InterPro" id="IPR007404">
    <property type="entry name" value="YdjM-like"/>
</dbReference>
<protein>
    <submittedName>
        <fullName evidence="2">Metal-dependent hydrolase</fullName>
    </submittedName>
</protein>
<evidence type="ECO:0000313" key="2">
    <source>
        <dbReference type="EMBL" id="UPV74354.1"/>
    </source>
</evidence>
<accession>A0A8U0HUL8</accession>
<dbReference type="Pfam" id="PF04307">
    <property type="entry name" value="YdjM"/>
    <property type="match status" value="1"/>
</dbReference>
<feature type="transmembrane region" description="Helical" evidence="1">
    <location>
        <begin position="59"/>
        <end position="80"/>
    </location>
</feature>
<keyword evidence="1" id="KW-1133">Transmembrane helix</keyword>
<proteinExistence type="predicted"/>
<sequence length="202" mass="21735">MWPWEHLAVGYLCYSLLVRLSGRGAPRPWPVVALAVGTQFPDLVDKPLAWTVGVLPSGHSLAHSLFAALPVAALAVTVGAALGRRRDGSERVGAAFALGYLSHLPADVFYPALVGGEPNYGFLFWPVVPAAETEVGVGFAEMVRLLLGRYVRRLARGEVSPYLAVELGLLASVFGLWVLDGLPPLRWVWSRVVLGRPAEEAS</sequence>
<dbReference type="AlphaFoldDB" id="A0A8U0HUL8"/>
<evidence type="ECO:0000256" key="1">
    <source>
        <dbReference type="SAM" id="Phobius"/>
    </source>
</evidence>
<reference evidence="2 3" key="1">
    <citation type="submission" date="2022-04" db="EMBL/GenBank/DDBJ databases">
        <title>Diverse halophilic archaea isolated from saline environments.</title>
        <authorList>
            <person name="Cui H.-L."/>
        </authorList>
    </citation>
    <scope>NUCLEOTIDE SEQUENCE [LARGE SCALE GENOMIC DNA]</scope>
    <source>
        <strain evidence="2 3">XZYJT49</strain>
    </source>
</reference>
<keyword evidence="3" id="KW-1185">Reference proteome</keyword>
<evidence type="ECO:0000313" key="3">
    <source>
        <dbReference type="Proteomes" id="UP000830729"/>
    </source>
</evidence>
<name>A0A8U0HUL8_9EURY</name>
<feature type="transmembrane region" description="Helical" evidence="1">
    <location>
        <begin position="159"/>
        <end position="179"/>
    </location>
</feature>
<gene>
    <name evidence="2" type="ORF">M0R89_17695</name>
</gene>
<keyword evidence="1" id="KW-0472">Membrane</keyword>
<organism evidence="2 3">
    <name type="scientific">Halorussus limi</name>
    <dbReference type="NCBI Taxonomy" id="2938695"/>
    <lineage>
        <taxon>Archaea</taxon>
        <taxon>Methanobacteriati</taxon>
        <taxon>Methanobacteriota</taxon>
        <taxon>Stenosarchaea group</taxon>
        <taxon>Halobacteria</taxon>
        <taxon>Halobacteriales</taxon>
        <taxon>Haladaptataceae</taxon>
        <taxon>Halorussus</taxon>
    </lineage>
</organism>